<evidence type="ECO:0000256" key="6">
    <source>
        <dbReference type="ARBA" id="ARBA00022824"/>
    </source>
</evidence>
<feature type="non-terminal residue" evidence="13">
    <location>
        <position position="286"/>
    </location>
</feature>
<dbReference type="GO" id="GO:0000422">
    <property type="term" value="P:autophagy of mitochondrion"/>
    <property type="evidence" value="ECO:0007669"/>
    <property type="project" value="TreeGrafter"/>
</dbReference>
<dbReference type="GO" id="GO:0000045">
    <property type="term" value="P:autophagosome assembly"/>
    <property type="evidence" value="ECO:0007669"/>
    <property type="project" value="TreeGrafter"/>
</dbReference>
<proteinExistence type="inferred from homology"/>
<keyword evidence="6" id="KW-0256">Endoplasmic reticulum</keyword>
<organism evidence="13 14">
    <name type="scientific">Stegodyphus mimosarum</name>
    <name type="common">African social velvet spider</name>
    <dbReference type="NCBI Taxonomy" id="407821"/>
    <lineage>
        <taxon>Eukaryota</taxon>
        <taxon>Metazoa</taxon>
        <taxon>Ecdysozoa</taxon>
        <taxon>Arthropoda</taxon>
        <taxon>Chelicerata</taxon>
        <taxon>Arachnida</taxon>
        <taxon>Araneae</taxon>
        <taxon>Araneomorphae</taxon>
        <taxon>Entelegynae</taxon>
        <taxon>Eresoidea</taxon>
        <taxon>Eresidae</taxon>
        <taxon>Stegodyphus</taxon>
    </lineage>
</organism>
<evidence type="ECO:0000256" key="7">
    <source>
        <dbReference type="ARBA" id="ARBA00023006"/>
    </source>
</evidence>
<evidence type="ECO:0000313" key="14">
    <source>
        <dbReference type="Proteomes" id="UP000054359"/>
    </source>
</evidence>
<evidence type="ECO:0000256" key="9">
    <source>
        <dbReference type="ARBA" id="ARBA00023136"/>
    </source>
</evidence>
<keyword evidence="8" id="KW-0445">Lipid transport</keyword>
<feature type="region of interest" description="Disordered" evidence="12">
    <location>
        <begin position="262"/>
        <end position="286"/>
    </location>
</feature>
<keyword evidence="9" id="KW-0472">Membrane</keyword>
<dbReference type="GO" id="GO:0061908">
    <property type="term" value="C:phagophore"/>
    <property type="evidence" value="ECO:0007669"/>
    <property type="project" value="TreeGrafter"/>
</dbReference>
<protein>
    <recommendedName>
        <fullName evidence="4">Autophagy-related protein 2</fullName>
    </recommendedName>
</protein>
<evidence type="ECO:0000256" key="2">
    <source>
        <dbReference type="ARBA" id="ARBA00004623"/>
    </source>
</evidence>
<feature type="compositionally biased region" description="Polar residues" evidence="12">
    <location>
        <begin position="231"/>
        <end position="241"/>
    </location>
</feature>
<dbReference type="GO" id="GO:0061709">
    <property type="term" value="P:reticulophagy"/>
    <property type="evidence" value="ECO:0007669"/>
    <property type="project" value="TreeGrafter"/>
</dbReference>
<evidence type="ECO:0000256" key="11">
    <source>
        <dbReference type="ARBA" id="ARBA00024615"/>
    </source>
</evidence>
<dbReference type="Proteomes" id="UP000054359">
    <property type="component" value="Unassembled WGS sequence"/>
</dbReference>
<dbReference type="PANTHER" id="PTHR13190">
    <property type="entry name" value="AUTOPHAGY-RELATED 2, ISOFORM A"/>
    <property type="match status" value="1"/>
</dbReference>
<comment type="similarity">
    <text evidence="3">Belongs to the ATG2 family.</text>
</comment>
<dbReference type="InterPro" id="IPR026849">
    <property type="entry name" value="ATG2"/>
</dbReference>
<feature type="region of interest" description="Disordered" evidence="12">
    <location>
        <begin position="102"/>
        <end position="123"/>
    </location>
</feature>
<evidence type="ECO:0000256" key="10">
    <source>
        <dbReference type="ARBA" id="ARBA00024479"/>
    </source>
</evidence>
<reference evidence="13 14" key="1">
    <citation type="submission" date="2013-11" db="EMBL/GenBank/DDBJ databases">
        <title>Genome sequencing of Stegodyphus mimosarum.</title>
        <authorList>
            <person name="Bechsgaard J."/>
        </authorList>
    </citation>
    <scope>NUCLEOTIDE SEQUENCE [LARGE SCALE GENOMIC DNA]</scope>
</reference>
<dbReference type="GO" id="GO:0005789">
    <property type="term" value="C:endoplasmic reticulum membrane"/>
    <property type="evidence" value="ECO:0007669"/>
    <property type="project" value="UniProtKB-SubCell"/>
</dbReference>
<comment type="subcellular location">
    <subcellularLocation>
        <location evidence="1">Endoplasmic reticulum membrane</location>
        <topology evidence="1">Peripheral membrane protein</topology>
    </subcellularLocation>
    <subcellularLocation>
        <location evidence="2">Preautophagosomal structure membrane</location>
        <topology evidence="2">Peripheral membrane protein</topology>
    </subcellularLocation>
</comment>
<feature type="region of interest" description="Disordered" evidence="12">
    <location>
        <begin position="224"/>
        <end position="245"/>
    </location>
</feature>
<dbReference type="AlphaFoldDB" id="A0A087TR30"/>
<dbReference type="STRING" id="407821.A0A087TR30"/>
<evidence type="ECO:0000256" key="1">
    <source>
        <dbReference type="ARBA" id="ARBA00004406"/>
    </source>
</evidence>
<evidence type="ECO:0000256" key="4">
    <source>
        <dbReference type="ARBA" id="ARBA00018070"/>
    </source>
</evidence>
<comment type="catalytic activity">
    <reaction evidence="10">
        <text>a 1,2-diacyl-sn-glycero-3-phospho-L-serine(in) = a 1,2-diacyl-sn-glycero-3-phospho-L-serine(out)</text>
        <dbReference type="Rhea" id="RHEA:38663"/>
        <dbReference type="ChEBI" id="CHEBI:57262"/>
    </reaction>
</comment>
<dbReference type="GO" id="GO:0034045">
    <property type="term" value="C:phagophore assembly site membrane"/>
    <property type="evidence" value="ECO:0007669"/>
    <property type="project" value="UniProtKB-SubCell"/>
</dbReference>
<evidence type="ECO:0000256" key="3">
    <source>
        <dbReference type="ARBA" id="ARBA00009714"/>
    </source>
</evidence>
<evidence type="ECO:0000256" key="8">
    <source>
        <dbReference type="ARBA" id="ARBA00023055"/>
    </source>
</evidence>
<sequence length="286" mass="32110">MKARFYDSVLRIEHVVGNGSSGVAMEIKIANAEYYDEAGVNAPCENNRCNADKHTFESQAYSFKNVIFEGISLYTAEFMTQSRTQPPPKQGFPSDYVDPSQFVPGSPEMPPTHSSLPVKKSEPEVQNDPVLISKFTGQQKLRLQLKQNEAVIGPKVDVEFNLGAFNLFLTPQQVHMLYELMSGFIKPSSNDHPCERGSHSIANKPMKAADYALVEQELLRQQSKIDMPSKSLKNQRGWSSHSLDESDEEFHLMTMENRISPELENSTLNDNDSFCSSISSDARSDY</sequence>
<dbReference type="EMBL" id="KK116364">
    <property type="protein sequence ID" value="KFM67569.1"/>
    <property type="molecule type" value="Genomic_DNA"/>
</dbReference>
<evidence type="ECO:0000256" key="12">
    <source>
        <dbReference type="SAM" id="MobiDB-lite"/>
    </source>
</evidence>
<name>A0A087TR30_STEMI</name>
<dbReference type="GO" id="GO:0061723">
    <property type="term" value="P:glycophagy"/>
    <property type="evidence" value="ECO:0007669"/>
    <property type="project" value="TreeGrafter"/>
</dbReference>
<dbReference type="GO" id="GO:0032266">
    <property type="term" value="F:phosphatidylinositol-3-phosphate binding"/>
    <property type="evidence" value="ECO:0007669"/>
    <property type="project" value="TreeGrafter"/>
</dbReference>
<feature type="compositionally biased region" description="Polar residues" evidence="12">
    <location>
        <begin position="263"/>
        <end position="286"/>
    </location>
</feature>
<comment type="catalytic activity">
    <reaction evidence="11">
        <text>a 1,2-diacyl-sn-glycero-3-phosphoethanolamine(in) = a 1,2-diacyl-sn-glycero-3-phosphoethanolamine(out)</text>
        <dbReference type="Rhea" id="RHEA:38895"/>
        <dbReference type="ChEBI" id="CHEBI:64612"/>
    </reaction>
</comment>
<evidence type="ECO:0000313" key="13">
    <source>
        <dbReference type="EMBL" id="KFM67569.1"/>
    </source>
</evidence>
<dbReference type="GO" id="GO:0006869">
    <property type="term" value="P:lipid transport"/>
    <property type="evidence" value="ECO:0007669"/>
    <property type="project" value="UniProtKB-KW"/>
</dbReference>
<dbReference type="OrthoDB" id="18982at2759"/>
<dbReference type="GO" id="GO:0043495">
    <property type="term" value="F:protein-membrane adaptor activity"/>
    <property type="evidence" value="ECO:0007669"/>
    <property type="project" value="TreeGrafter"/>
</dbReference>
<keyword evidence="7" id="KW-0072">Autophagy</keyword>
<accession>A0A087TR30</accession>
<dbReference type="GO" id="GO:0034727">
    <property type="term" value="P:piecemeal microautophagy of the nucleus"/>
    <property type="evidence" value="ECO:0007669"/>
    <property type="project" value="TreeGrafter"/>
</dbReference>
<gene>
    <name evidence="13" type="ORF">X975_18519</name>
</gene>
<evidence type="ECO:0000256" key="5">
    <source>
        <dbReference type="ARBA" id="ARBA00022448"/>
    </source>
</evidence>
<keyword evidence="5" id="KW-0813">Transport</keyword>
<dbReference type="PANTHER" id="PTHR13190:SF1">
    <property type="entry name" value="AUTOPHAGY-RELATED 2, ISOFORM A"/>
    <property type="match status" value="1"/>
</dbReference>
<keyword evidence="14" id="KW-1185">Reference proteome</keyword>